<dbReference type="GO" id="GO:0015743">
    <property type="term" value="P:malate transport"/>
    <property type="evidence" value="ECO:0007669"/>
    <property type="project" value="InterPro"/>
</dbReference>
<comment type="similarity">
    <text evidence="2">Belongs to the aromatic acid exporter (TC 2.A.85) family.</text>
</comment>
<protein>
    <recommendedName>
        <fullName evidence="13">Aluminum-activated malate transporter</fullName>
    </recommendedName>
</protein>
<evidence type="ECO:0000256" key="9">
    <source>
        <dbReference type="SAM" id="MobiDB-lite"/>
    </source>
</evidence>
<dbReference type="KEGG" id="dcr:108207837"/>
<dbReference type="Pfam" id="PF11744">
    <property type="entry name" value="ALMT"/>
    <property type="match status" value="1"/>
</dbReference>
<reference evidence="11" key="1">
    <citation type="journal article" date="2016" name="Nat. Genet.">
        <title>A high-quality carrot genome assembly provides new insights into carotenoid accumulation and asterid genome evolution.</title>
        <authorList>
            <person name="Iorizzo M."/>
            <person name="Ellison S."/>
            <person name="Senalik D."/>
            <person name="Zeng P."/>
            <person name="Satapoomin P."/>
            <person name="Huang J."/>
            <person name="Bowman M."/>
            <person name="Iovene M."/>
            <person name="Sanseverino W."/>
            <person name="Cavagnaro P."/>
            <person name="Yildiz M."/>
            <person name="Macko-Podgorni A."/>
            <person name="Moranska E."/>
            <person name="Grzebelus E."/>
            <person name="Grzebelus D."/>
            <person name="Ashrafi H."/>
            <person name="Zheng Z."/>
            <person name="Cheng S."/>
            <person name="Spooner D."/>
            <person name="Van Deynze A."/>
            <person name="Simon P."/>
        </authorList>
    </citation>
    <scope>NUCLEOTIDE SEQUENCE</scope>
    <source>
        <tissue evidence="11">Leaf</tissue>
    </source>
</reference>
<keyword evidence="5 10" id="KW-1133">Transmembrane helix</keyword>
<evidence type="ECO:0000256" key="5">
    <source>
        <dbReference type="ARBA" id="ARBA00022989"/>
    </source>
</evidence>
<dbReference type="InterPro" id="IPR020966">
    <property type="entry name" value="ALMT"/>
</dbReference>
<name>A0AAF0WI68_DAUCS</name>
<feature type="transmembrane region" description="Helical" evidence="10">
    <location>
        <begin position="121"/>
        <end position="141"/>
    </location>
</feature>
<feature type="compositionally biased region" description="Low complexity" evidence="9">
    <location>
        <begin position="496"/>
        <end position="514"/>
    </location>
</feature>
<feature type="transmembrane region" description="Helical" evidence="10">
    <location>
        <begin position="40"/>
        <end position="59"/>
    </location>
</feature>
<feature type="transmembrane region" description="Helical" evidence="10">
    <location>
        <begin position="183"/>
        <end position="204"/>
    </location>
</feature>
<reference evidence="11" key="2">
    <citation type="submission" date="2022-03" db="EMBL/GenBank/DDBJ databases">
        <title>Draft title - Genomic analysis of global carrot germplasm unveils the trajectory of domestication and the origin of high carotenoid orange carrot.</title>
        <authorList>
            <person name="Iorizzo M."/>
            <person name="Ellison S."/>
            <person name="Senalik D."/>
            <person name="Macko-Podgorni A."/>
            <person name="Grzebelus D."/>
            <person name="Bostan H."/>
            <person name="Rolling W."/>
            <person name="Curaba J."/>
            <person name="Simon P."/>
        </authorList>
    </citation>
    <scope>NUCLEOTIDE SEQUENCE</scope>
    <source>
        <tissue evidence="11">Leaf</tissue>
    </source>
</reference>
<comment type="subcellular location">
    <subcellularLocation>
        <location evidence="1">Membrane</location>
        <topology evidence="1">Multi-pass membrane protein</topology>
    </subcellularLocation>
</comment>
<evidence type="ECO:0000256" key="8">
    <source>
        <dbReference type="ARBA" id="ARBA00023303"/>
    </source>
</evidence>
<dbReference type="PANTHER" id="PTHR31086">
    <property type="entry name" value="ALUMINUM-ACTIVATED MALATE TRANSPORTER 10"/>
    <property type="match status" value="1"/>
</dbReference>
<evidence type="ECO:0000256" key="7">
    <source>
        <dbReference type="ARBA" id="ARBA00023136"/>
    </source>
</evidence>
<dbReference type="GO" id="GO:0016020">
    <property type="term" value="C:membrane"/>
    <property type="evidence" value="ECO:0007669"/>
    <property type="project" value="UniProtKB-SubCell"/>
</dbReference>
<keyword evidence="4 10" id="KW-0812">Transmembrane</keyword>
<gene>
    <name evidence="11" type="ORF">DCAR_0209365</name>
</gene>
<evidence type="ECO:0000313" key="11">
    <source>
        <dbReference type="EMBL" id="WOG90124.1"/>
    </source>
</evidence>
<evidence type="ECO:0000256" key="10">
    <source>
        <dbReference type="SAM" id="Phobius"/>
    </source>
</evidence>
<feature type="transmembrane region" description="Helical" evidence="10">
    <location>
        <begin position="71"/>
        <end position="91"/>
    </location>
</feature>
<keyword evidence="7 10" id="KW-0472">Membrane</keyword>
<accession>A0AAF0WI68</accession>
<evidence type="ECO:0000256" key="1">
    <source>
        <dbReference type="ARBA" id="ARBA00004141"/>
    </source>
</evidence>
<evidence type="ECO:0000256" key="6">
    <source>
        <dbReference type="ARBA" id="ARBA00023065"/>
    </source>
</evidence>
<evidence type="ECO:0008006" key="13">
    <source>
        <dbReference type="Google" id="ProtNLM"/>
    </source>
</evidence>
<evidence type="ECO:0000256" key="2">
    <source>
        <dbReference type="ARBA" id="ARBA00007079"/>
    </source>
</evidence>
<feature type="region of interest" description="Disordered" evidence="9">
    <location>
        <begin position="490"/>
        <end position="514"/>
    </location>
</feature>
<dbReference type="AlphaFoldDB" id="A0AAF0WI68"/>
<keyword evidence="6" id="KW-0406">Ion transport</keyword>
<feature type="transmembrane region" description="Helical" evidence="10">
    <location>
        <begin position="153"/>
        <end position="171"/>
    </location>
</feature>
<dbReference type="EMBL" id="CP093344">
    <property type="protein sequence ID" value="WOG90124.1"/>
    <property type="molecule type" value="Genomic_DNA"/>
</dbReference>
<dbReference type="Proteomes" id="UP000077755">
    <property type="component" value="Chromosome 2"/>
</dbReference>
<keyword evidence="3" id="KW-0813">Transport</keyword>
<keyword evidence="8" id="KW-0407">Ion channel</keyword>
<evidence type="ECO:0000313" key="12">
    <source>
        <dbReference type="Proteomes" id="UP000077755"/>
    </source>
</evidence>
<proteinExistence type="inferred from homology"/>
<organism evidence="11 12">
    <name type="scientific">Daucus carota subsp. sativus</name>
    <name type="common">Carrot</name>
    <dbReference type="NCBI Taxonomy" id="79200"/>
    <lineage>
        <taxon>Eukaryota</taxon>
        <taxon>Viridiplantae</taxon>
        <taxon>Streptophyta</taxon>
        <taxon>Embryophyta</taxon>
        <taxon>Tracheophyta</taxon>
        <taxon>Spermatophyta</taxon>
        <taxon>Magnoliopsida</taxon>
        <taxon>eudicotyledons</taxon>
        <taxon>Gunneridae</taxon>
        <taxon>Pentapetalae</taxon>
        <taxon>asterids</taxon>
        <taxon>campanulids</taxon>
        <taxon>Apiales</taxon>
        <taxon>Apiaceae</taxon>
        <taxon>Apioideae</taxon>
        <taxon>Scandiceae</taxon>
        <taxon>Daucinae</taxon>
        <taxon>Daucus</taxon>
        <taxon>Daucus sect. Daucus</taxon>
    </lineage>
</organism>
<keyword evidence="12" id="KW-1185">Reference proteome</keyword>
<evidence type="ECO:0000256" key="4">
    <source>
        <dbReference type="ARBA" id="ARBA00022692"/>
    </source>
</evidence>
<dbReference type="GO" id="GO:0034220">
    <property type="term" value="P:monoatomic ion transmembrane transport"/>
    <property type="evidence" value="ECO:0007669"/>
    <property type="project" value="UniProtKB-KW"/>
</dbReference>
<sequence>MRGVEKLRKLVERAKSFVILQGHNIWKLGKDDPRRVIHSIKVGLSLTLLSLIYLLQPLFKQSGVLKDIADNVLWALMTVVVVLQFTAGATFCKGFNRGLGTVSAGLLAFLMEFIATDCGTVSRAIIIGLAVFVVGATATYIRFLPYLKNNYDYGVVTFVLTFNLIAVSSYRVDSALKIARDRFYAIAIGCAVCLIMSALVFPYWSGEDLHNSIVNRLEGLAEAVEACVSGYFNNEAPDINEDDPEEDPVCMGYKAILDSKSTDETMAGHASWEPRHSRQNRFPGKQYVKLGGVIRQFSYTVVALHGCIKTEIQTPRHVRALFKDPCTRVADEVSNALNELANSIRNRCQCSPEILYDHLHEALTGLNTAFKAQPRLFIGPATDQTSDMLLAKAAAVAASDADKYLSSVKTDSAALLSEWRLSKRASNGVKSADKKTLKPTLSRITITSLEFSEALPFAAFSSLLIEIVAKLEIVIEEVEELGKKAKFKESNQGDNVTVTVQTPQTEDQTTTPDS</sequence>
<evidence type="ECO:0000256" key="3">
    <source>
        <dbReference type="ARBA" id="ARBA00022448"/>
    </source>
</evidence>